<evidence type="ECO:0000259" key="2">
    <source>
        <dbReference type="Pfam" id="PF11738"/>
    </source>
</evidence>
<dbReference type="Gene3D" id="3.90.640.20">
    <property type="entry name" value="Heat-shock cognate protein, ATPase"/>
    <property type="match status" value="1"/>
</dbReference>
<keyword evidence="1" id="KW-0732">Signal</keyword>
<evidence type="ECO:0000259" key="3">
    <source>
        <dbReference type="Pfam" id="PF13739"/>
    </source>
</evidence>
<dbReference type="RefSeq" id="WP_114003833.1">
    <property type="nucleotide sequence ID" value="NZ_QGDC01000002.1"/>
</dbReference>
<evidence type="ECO:0008006" key="6">
    <source>
        <dbReference type="Google" id="ProtNLM"/>
    </source>
</evidence>
<name>A0A367GRS5_9SPHI</name>
<feature type="signal peptide" evidence="1">
    <location>
        <begin position="1"/>
        <end position="21"/>
    </location>
</feature>
<protein>
    <recommendedName>
        <fullName evidence="6">DUF3298 domain-containing protein</fullName>
    </recommendedName>
</protein>
<dbReference type="InterPro" id="IPR037126">
    <property type="entry name" value="PdaC/RsiV-like_sf"/>
</dbReference>
<gene>
    <name evidence="4" type="ORF">DJ568_03315</name>
</gene>
<dbReference type="EMBL" id="QGDC01000002">
    <property type="protein sequence ID" value="RCH55798.1"/>
    <property type="molecule type" value="Genomic_DNA"/>
</dbReference>
<proteinExistence type="predicted"/>
<comment type="caution">
    <text evidence="4">The sequence shown here is derived from an EMBL/GenBank/DDBJ whole genome shotgun (WGS) entry which is preliminary data.</text>
</comment>
<dbReference type="Pfam" id="PF13739">
    <property type="entry name" value="PdaC"/>
    <property type="match status" value="1"/>
</dbReference>
<sequence>MKTAFITLFTALFIFSSCQWGRPPATENGIFTDTLVYEYKTFSKRAADCGEKADSNCTHVMVKYAQFNGQKKLNDSIVAKLLVMFAGEKADTSLDAMATRFIKMYDDDSKDFPSRDMFYTIESQAKVIMQDSSLVTLETSGYTFSGGAHGAAYTGYINWDVRADKQLKLGDILVDNYEAPLTKAGETIFRSNEKLTQDASLATNYFFKDDKFALNDNFLITPLGLKFLYNQYEIKPYAAGQTSLVIPYQQIKNLIRPNAVVSKYVK</sequence>
<dbReference type="Gene3D" id="3.30.565.40">
    <property type="entry name" value="Fervidobacterium nodosum Rt17-B1 like"/>
    <property type="match status" value="1"/>
</dbReference>
<feature type="domain" description="DUF3298" evidence="2">
    <location>
        <begin position="171"/>
        <end position="249"/>
    </location>
</feature>
<dbReference type="OrthoDB" id="594879at2"/>
<evidence type="ECO:0000313" key="5">
    <source>
        <dbReference type="Proteomes" id="UP000253209"/>
    </source>
</evidence>
<reference evidence="4 5" key="1">
    <citation type="submission" date="2018-05" db="EMBL/GenBank/DDBJ databases">
        <title>Mucilaginibacter hurinus sp. nov., isolated from briquette warehouse soil.</title>
        <authorList>
            <person name="Choi L."/>
        </authorList>
    </citation>
    <scope>NUCLEOTIDE SEQUENCE [LARGE SCALE GENOMIC DNA]</scope>
    <source>
        <strain evidence="4 5">ZR32</strain>
    </source>
</reference>
<organism evidence="4 5">
    <name type="scientific">Mucilaginibacter hurinus</name>
    <dbReference type="NCBI Taxonomy" id="2201324"/>
    <lineage>
        <taxon>Bacteria</taxon>
        <taxon>Pseudomonadati</taxon>
        <taxon>Bacteroidota</taxon>
        <taxon>Sphingobacteriia</taxon>
        <taxon>Sphingobacteriales</taxon>
        <taxon>Sphingobacteriaceae</taxon>
        <taxon>Mucilaginibacter</taxon>
    </lineage>
</organism>
<accession>A0A367GRS5</accession>
<evidence type="ECO:0000313" key="4">
    <source>
        <dbReference type="EMBL" id="RCH55798.1"/>
    </source>
</evidence>
<keyword evidence="5" id="KW-1185">Reference proteome</keyword>
<feature type="domain" description="Deacetylase PdaC" evidence="3">
    <location>
        <begin position="52"/>
        <end position="150"/>
    </location>
</feature>
<dbReference type="AlphaFoldDB" id="A0A367GRS5"/>
<dbReference type="InterPro" id="IPR021729">
    <property type="entry name" value="DUF3298"/>
</dbReference>
<feature type="chain" id="PRO_5016842443" description="DUF3298 domain-containing protein" evidence="1">
    <location>
        <begin position="22"/>
        <end position="266"/>
    </location>
</feature>
<dbReference type="Pfam" id="PF11738">
    <property type="entry name" value="DUF3298"/>
    <property type="match status" value="1"/>
</dbReference>
<dbReference type="PROSITE" id="PS51257">
    <property type="entry name" value="PROKAR_LIPOPROTEIN"/>
    <property type="match status" value="1"/>
</dbReference>
<dbReference type="Proteomes" id="UP000253209">
    <property type="component" value="Unassembled WGS sequence"/>
</dbReference>
<dbReference type="InterPro" id="IPR025303">
    <property type="entry name" value="PdaC"/>
</dbReference>
<evidence type="ECO:0000256" key="1">
    <source>
        <dbReference type="SAM" id="SignalP"/>
    </source>
</evidence>